<dbReference type="InterPro" id="IPR005801">
    <property type="entry name" value="ADC_synthase"/>
</dbReference>
<proteinExistence type="inferred from homology"/>
<evidence type="ECO:0000256" key="3">
    <source>
        <dbReference type="ARBA" id="ARBA00005009"/>
    </source>
</evidence>
<comment type="caution">
    <text evidence="15">The sequence shown here is derived from an EMBL/GenBank/DDBJ whole genome shotgun (WGS) entry which is preliminary data.</text>
</comment>
<evidence type="ECO:0000256" key="7">
    <source>
        <dbReference type="ARBA" id="ARBA00022842"/>
    </source>
</evidence>
<evidence type="ECO:0000256" key="1">
    <source>
        <dbReference type="ARBA" id="ARBA00001000"/>
    </source>
</evidence>
<dbReference type="InterPro" id="IPR015890">
    <property type="entry name" value="Chorismate_C"/>
</dbReference>
<evidence type="ECO:0000256" key="9">
    <source>
        <dbReference type="ARBA" id="ARBA00057998"/>
    </source>
</evidence>
<evidence type="ECO:0000313" key="15">
    <source>
        <dbReference type="EMBL" id="OOR74796.1"/>
    </source>
</evidence>
<reference evidence="15 16" key="1">
    <citation type="submission" date="2017-01" db="EMBL/GenBank/DDBJ databases">
        <title>Bacillus cereus isolates.</title>
        <authorList>
            <person name="Beno S.M."/>
        </authorList>
    </citation>
    <scope>NUCLEOTIDE SEQUENCE [LARGE SCALE GENOMIC DNA]</scope>
    <source>
        <strain evidence="15 16">FSL K6-1030</strain>
    </source>
</reference>
<comment type="function">
    <text evidence="9">Part of a heterodimeric complex that catalyzes the two-step biosynthesis of 4-amino-4-deoxychorismate (ADC), a precursor of p-aminobenzoate (PABA) and tetrahydrofolate. In the first step, a glutamine amidotransferase (PabA) generates ammonia as a substrate that, along with chorismate, is used in the second step, catalyzed by aminodeoxychorismate synthase (PabB) to produce ADC.</text>
</comment>
<evidence type="ECO:0000259" key="13">
    <source>
        <dbReference type="Pfam" id="PF00425"/>
    </source>
</evidence>
<evidence type="ECO:0000256" key="2">
    <source>
        <dbReference type="ARBA" id="ARBA00001946"/>
    </source>
</evidence>
<evidence type="ECO:0000256" key="10">
    <source>
        <dbReference type="ARBA" id="ARBA00062013"/>
    </source>
</evidence>
<feature type="domain" description="Chorismate-utilising enzyme C-terminal" evidence="13">
    <location>
        <begin position="197"/>
        <end position="449"/>
    </location>
</feature>
<dbReference type="GO" id="GO:0046654">
    <property type="term" value="P:tetrahydrofolate biosynthetic process"/>
    <property type="evidence" value="ECO:0007669"/>
    <property type="project" value="UniProtKB-ARBA"/>
</dbReference>
<dbReference type="PRINTS" id="PR00095">
    <property type="entry name" value="ANTSNTHASEI"/>
</dbReference>
<dbReference type="Proteomes" id="UP000190641">
    <property type="component" value="Unassembled WGS sequence"/>
</dbReference>
<evidence type="ECO:0000256" key="5">
    <source>
        <dbReference type="ARBA" id="ARBA00013139"/>
    </source>
</evidence>
<dbReference type="RefSeq" id="WP_001189728.1">
    <property type="nucleotide sequence ID" value="NZ_CP072774.1"/>
</dbReference>
<dbReference type="Gene3D" id="3.60.120.10">
    <property type="entry name" value="Anthranilate synthase"/>
    <property type="match status" value="1"/>
</dbReference>
<keyword evidence="6" id="KW-0808">Transferase</keyword>
<evidence type="ECO:0000313" key="16">
    <source>
        <dbReference type="Proteomes" id="UP000190641"/>
    </source>
</evidence>
<organism evidence="15 16">
    <name type="scientific">Bacillus cereus</name>
    <dbReference type="NCBI Taxonomy" id="1396"/>
    <lineage>
        <taxon>Bacteria</taxon>
        <taxon>Bacillati</taxon>
        <taxon>Bacillota</taxon>
        <taxon>Bacilli</taxon>
        <taxon>Bacillales</taxon>
        <taxon>Bacillaceae</taxon>
        <taxon>Bacillus</taxon>
        <taxon>Bacillus cereus group</taxon>
    </lineage>
</organism>
<dbReference type="EC" id="2.6.1.85" evidence="5"/>
<dbReference type="GO" id="GO:0046656">
    <property type="term" value="P:folic acid biosynthetic process"/>
    <property type="evidence" value="ECO:0007669"/>
    <property type="project" value="UniProtKB-KW"/>
</dbReference>
<gene>
    <name evidence="15" type="ORF">BLX06_12250</name>
</gene>
<comment type="cofactor">
    <cofactor evidence="2">
        <name>Mg(2+)</name>
        <dbReference type="ChEBI" id="CHEBI:18420"/>
    </cofactor>
</comment>
<protein>
    <recommendedName>
        <fullName evidence="11">Aminodeoxychorismate synthase component 1</fullName>
        <ecNumber evidence="5">2.6.1.85</ecNumber>
    </recommendedName>
    <alternativeName>
        <fullName evidence="12">4-amino-4-deoxychorismate synthase component 1</fullName>
    </alternativeName>
</protein>
<dbReference type="EMBL" id="MUAU01000030">
    <property type="protein sequence ID" value="OOR74796.1"/>
    <property type="molecule type" value="Genomic_DNA"/>
</dbReference>
<evidence type="ECO:0000256" key="11">
    <source>
        <dbReference type="ARBA" id="ARBA00070463"/>
    </source>
</evidence>
<keyword evidence="8" id="KW-0289">Folate biosynthesis</keyword>
<dbReference type="Pfam" id="PF04715">
    <property type="entry name" value="Anth_synt_I_N"/>
    <property type="match status" value="1"/>
</dbReference>
<evidence type="ECO:0000256" key="8">
    <source>
        <dbReference type="ARBA" id="ARBA00022909"/>
    </source>
</evidence>
<dbReference type="InterPro" id="IPR006805">
    <property type="entry name" value="Anth_synth_I_N"/>
</dbReference>
<evidence type="ECO:0000256" key="6">
    <source>
        <dbReference type="ARBA" id="ARBA00022679"/>
    </source>
</evidence>
<dbReference type="InterPro" id="IPR019999">
    <property type="entry name" value="Anth_synth_I-like"/>
</dbReference>
<dbReference type="AlphaFoldDB" id="A0A9X6B991"/>
<evidence type="ECO:0000256" key="4">
    <source>
        <dbReference type="ARBA" id="ARBA00009562"/>
    </source>
</evidence>
<dbReference type="FunFam" id="3.60.120.10:FF:000004">
    <property type="entry name" value="Aminodeoxychorismate synthase, component I"/>
    <property type="match status" value="1"/>
</dbReference>
<comment type="similarity">
    <text evidence="4">Belongs to the anthranilate synthase component I family.</text>
</comment>
<dbReference type="PANTHER" id="PTHR11236">
    <property type="entry name" value="AMINOBENZOATE/ANTHRANILATE SYNTHASE"/>
    <property type="match status" value="1"/>
</dbReference>
<evidence type="ECO:0000256" key="12">
    <source>
        <dbReference type="ARBA" id="ARBA00078907"/>
    </source>
</evidence>
<dbReference type="Pfam" id="PF00425">
    <property type="entry name" value="Chorismate_bind"/>
    <property type="match status" value="1"/>
</dbReference>
<comment type="subunit">
    <text evidence="10">Monomer. Heterodimer consisting of two non-identical subunits: a glutamine amidotransferase subunit (PabA) and a aminodeoxychorismate synthase subunit (PabB).</text>
</comment>
<dbReference type="GO" id="GO:0000162">
    <property type="term" value="P:L-tryptophan biosynthetic process"/>
    <property type="evidence" value="ECO:0007669"/>
    <property type="project" value="TreeGrafter"/>
</dbReference>
<sequence length="465" mass="53080">MQRRKSLALSIPYQLDFFKQYKFLSQGKSQHILLESGRGGRYNIVGLNPVAVIRGKGETLHISESGKETIKRGNPLDLMQEYMEQWKTDYNPEYPPFQGGAIGYFSYDCIRYIEKLPSLAEDDIDIPDIFFLLFDDVFVYDQKEQVLWVITHYVDKYEEAKERLNEWKSLWMTEAPEVTVPFESPEKKSEAVAFTEAGFMKAVECIQEYIGAGDVFQVNLSTRQERTLQTHPLEIYTSLREINPSPYMGYLELGDFQIVSGSPELLIKKQGTEVSTRPIAGTRSRGADEQEDEELARELIENEKERAEHVMLVDLERNDLGRVCKYGTVEVDEFMVIEKYSHVMHIVSNVRGEVEEDKDAFDLVKAVFPGGTITGAPKIRTMEIIEELEPVRRGIYTGSIGWIGYSGDTELNIVIRTLLAKDGKAHVQAGAGIVIDSNPENEYKESLKKAIALWRAKERSEETVR</sequence>
<comment type="pathway">
    <text evidence="3">Cofactor biosynthesis; tetrahydrofolate biosynthesis; 4-aminobenzoate from chorismate: step 1/2.</text>
</comment>
<dbReference type="PANTHER" id="PTHR11236:SF41">
    <property type="entry name" value="AMINODEOXYCHORISMATE SYNTHASE COMPONENT 1"/>
    <property type="match status" value="1"/>
</dbReference>
<comment type="catalytic activity">
    <reaction evidence="1">
        <text>chorismate + L-glutamine = 4-amino-4-deoxychorismate + L-glutamate</text>
        <dbReference type="Rhea" id="RHEA:11672"/>
        <dbReference type="ChEBI" id="CHEBI:29748"/>
        <dbReference type="ChEBI" id="CHEBI:29985"/>
        <dbReference type="ChEBI" id="CHEBI:58359"/>
        <dbReference type="ChEBI" id="CHEBI:58406"/>
        <dbReference type="EC" id="2.6.1.85"/>
    </reaction>
</comment>
<dbReference type="SUPFAM" id="SSF56322">
    <property type="entry name" value="ADC synthase"/>
    <property type="match status" value="1"/>
</dbReference>
<feature type="domain" description="Anthranilate synthase component I N-terminal" evidence="14">
    <location>
        <begin position="25"/>
        <end position="148"/>
    </location>
</feature>
<dbReference type="GO" id="GO:0046820">
    <property type="term" value="F:4-amino-4-deoxychorismate synthase activity"/>
    <property type="evidence" value="ECO:0007669"/>
    <property type="project" value="UniProtKB-EC"/>
</dbReference>
<name>A0A9X6B991_BACCE</name>
<accession>A0A9X6B991</accession>
<evidence type="ECO:0000259" key="14">
    <source>
        <dbReference type="Pfam" id="PF04715"/>
    </source>
</evidence>
<keyword evidence="7" id="KW-0460">Magnesium</keyword>